<keyword evidence="2" id="KW-1185">Reference proteome</keyword>
<comment type="caution">
    <text evidence="1">The sequence shown here is derived from an EMBL/GenBank/DDBJ whole genome shotgun (WGS) entry which is preliminary data.</text>
</comment>
<gene>
    <name evidence="1" type="ORF">EV694_1268</name>
</gene>
<dbReference type="OrthoDB" id="5674556at2"/>
<dbReference type="Proteomes" id="UP000294702">
    <property type="component" value="Unassembled WGS sequence"/>
</dbReference>
<evidence type="ECO:0000313" key="2">
    <source>
        <dbReference type="Proteomes" id="UP000294702"/>
    </source>
</evidence>
<dbReference type="EMBL" id="SMFT01000002">
    <property type="protein sequence ID" value="TCJ98841.1"/>
    <property type="molecule type" value="Genomic_DNA"/>
</dbReference>
<organism evidence="1 2">
    <name type="scientific">Volucribacter psittacicida</name>
    <dbReference type="NCBI Taxonomy" id="203482"/>
    <lineage>
        <taxon>Bacteria</taxon>
        <taxon>Pseudomonadati</taxon>
        <taxon>Pseudomonadota</taxon>
        <taxon>Gammaproteobacteria</taxon>
        <taxon>Pasteurellales</taxon>
        <taxon>Pasteurellaceae</taxon>
        <taxon>Volucribacter</taxon>
    </lineage>
</organism>
<dbReference type="RefSeq" id="WP_132690580.1">
    <property type="nucleotide sequence ID" value="NZ_SMFT01000002.1"/>
</dbReference>
<evidence type="ECO:0000313" key="1">
    <source>
        <dbReference type="EMBL" id="TCJ98841.1"/>
    </source>
</evidence>
<protein>
    <submittedName>
        <fullName evidence="1">Uncharacterized protein</fullName>
    </submittedName>
</protein>
<reference evidence="1 2" key="1">
    <citation type="submission" date="2019-03" db="EMBL/GenBank/DDBJ databases">
        <title>Genomic Encyclopedia of Type Strains, Phase IV (KMG-IV): sequencing the most valuable type-strain genomes for metagenomic binning, comparative biology and taxonomic classification.</title>
        <authorList>
            <person name="Goeker M."/>
        </authorList>
    </citation>
    <scope>NUCLEOTIDE SEQUENCE [LARGE SCALE GENOMIC DNA]</scope>
    <source>
        <strain evidence="1 2">DSM 15534</strain>
    </source>
</reference>
<dbReference type="AlphaFoldDB" id="A0A4R1G556"/>
<name>A0A4R1G556_9PAST</name>
<accession>A0A4R1G556</accession>
<sequence>MWQQKQLKVSEQVETALMNGKNINLTVKGTKIGVHNWTHGIEEKSNRYLSPENAVKVFADKMLDYSDPNRPKDRQDIIAIMVTSSNIDEFILQLESVQVLLPEPCFQQALDYAKSSRNLADSKMIKTPTIASPAFSQSADITPGSNRTLQSILRNANSIANAAKTGDPMIAIQNLLKLKQQREQQNQQKVKQITSAQGSIFAFSTQDFLENAQAKMRVNIPSASNVFTACVLFIGQDLSAIRGMLYDN</sequence>
<proteinExistence type="predicted"/>